<evidence type="ECO:0000256" key="5">
    <source>
        <dbReference type="ARBA" id="ARBA00022617"/>
    </source>
</evidence>
<keyword evidence="3" id="KW-0813">Transport</keyword>
<keyword evidence="9 12" id="KW-1133">Transmembrane helix</keyword>
<evidence type="ECO:0000256" key="1">
    <source>
        <dbReference type="ARBA" id="ARBA00004651"/>
    </source>
</evidence>
<dbReference type="NCBIfam" id="TIGR00203">
    <property type="entry name" value="cydB"/>
    <property type="match status" value="2"/>
</dbReference>
<keyword evidence="6 12" id="KW-0812">Transmembrane</keyword>
<feature type="transmembrane region" description="Helical" evidence="12">
    <location>
        <begin position="157"/>
        <end position="178"/>
    </location>
</feature>
<keyword evidence="4" id="KW-1003">Cell membrane</keyword>
<organism evidence="13 14">
    <name type="scientific">Bacillus vallismortis</name>
    <dbReference type="NCBI Taxonomy" id="72361"/>
    <lineage>
        <taxon>Bacteria</taxon>
        <taxon>Bacillati</taxon>
        <taxon>Bacillota</taxon>
        <taxon>Bacilli</taxon>
        <taxon>Bacillales</taxon>
        <taxon>Bacillaceae</taxon>
        <taxon>Bacillus</taxon>
    </lineage>
</organism>
<accession>A0ABY4XZ26</accession>
<evidence type="ECO:0000256" key="9">
    <source>
        <dbReference type="ARBA" id="ARBA00022989"/>
    </source>
</evidence>
<evidence type="ECO:0000256" key="4">
    <source>
        <dbReference type="ARBA" id="ARBA00022475"/>
    </source>
</evidence>
<dbReference type="EMBL" id="CP092751">
    <property type="protein sequence ID" value="USP95310.1"/>
    <property type="molecule type" value="Genomic_DNA"/>
</dbReference>
<feature type="transmembrane region" description="Helical" evidence="12">
    <location>
        <begin position="228"/>
        <end position="246"/>
    </location>
</feature>
<gene>
    <name evidence="13" type="primary">cydB</name>
    <name evidence="13" type="ORF">MKF32_19230</name>
</gene>
<keyword evidence="7" id="KW-0479">Metal-binding</keyword>
<evidence type="ECO:0000256" key="2">
    <source>
        <dbReference type="ARBA" id="ARBA00007543"/>
    </source>
</evidence>
<evidence type="ECO:0000256" key="6">
    <source>
        <dbReference type="ARBA" id="ARBA00022692"/>
    </source>
</evidence>
<dbReference type="Pfam" id="PF02322">
    <property type="entry name" value="Cyt_bd_oxida_II"/>
    <property type="match status" value="1"/>
</dbReference>
<comment type="similarity">
    <text evidence="2">Belongs to the cytochrome ubiquinol oxidase subunit 2 family.</text>
</comment>
<evidence type="ECO:0000313" key="13">
    <source>
        <dbReference type="EMBL" id="USP95310.1"/>
    </source>
</evidence>
<dbReference type="PANTHER" id="PTHR43141">
    <property type="entry name" value="CYTOCHROME BD2 SUBUNIT II"/>
    <property type="match status" value="1"/>
</dbReference>
<keyword evidence="11 12" id="KW-0472">Membrane</keyword>
<keyword evidence="8" id="KW-0249">Electron transport</keyword>
<evidence type="ECO:0000256" key="7">
    <source>
        <dbReference type="ARBA" id="ARBA00022723"/>
    </source>
</evidence>
<feature type="transmembrane region" description="Helical" evidence="12">
    <location>
        <begin position="114"/>
        <end position="137"/>
    </location>
</feature>
<evidence type="ECO:0000313" key="14">
    <source>
        <dbReference type="Proteomes" id="UP001057348"/>
    </source>
</evidence>
<protein>
    <submittedName>
        <fullName evidence="13">Cytochrome d ubiquinol oxidase subunit II</fullName>
    </submittedName>
</protein>
<dbReference type="RefSeq" id="WP_202327858.1">
    <property type="nucleotide sequence ID" value="NZ_CP092751.1"/>
</dbReference>
<feature type="transmembrane region" description="Helical" evidence="12">
    <location>
        <begin position="199"/>
        <end position="216"/>
    </location>
</feature>
<dbReference type="PANTHER" id="PTHR43141:SF5">
    <property type="entry name" value="CYTOCHROME BD-I UBIQUINOL OXIDASE SUBUNIT 2"/>
    <property type="match status" value="1"/>
</dbReference>
<feature type="transmembrane region" description="Helical" evidence="12">
    <location>
        <begin position="82"/>
        <end position="102"/>
    </location>
</feature>
<sequence length="337" mass="37786">MSLHDLWFILVAVLFVGFFFLEGFDFGVGMATRFLGHNELERRVLINTIGPFWDANEVWLLTGAGAIFAAFPNWYATMLSGYYIPFVIVLLALIGRGVAFEFRGKVDHLKWVKVWDWVVFFGSLIPPFVLGVLFATLFRGMPIDADMNIHAQVSDYFNVYSVLGGVTVTLLCFQHGLMFITLRTIGDLQNRARNMAQKIMGVVFVVVLAFAALSAYQTDMFTRRGEITIPLVVLIVICFMLAAVFIRKKKDGWTFGMTGAGLALTVGMIFISLFPRVMVSSLQSAYDLTVANASSGDYSLKVMSIAALTLLPFVIGSQIWSYYVFRKRVSHKEPMTY</sequence>
<reference evidence="13" key="1">
    <citation type="submission" date="2022-02" db="EMBL/GenBank/DDBJ databases">
        <title>Draft Genome Sequence of Bacillus vallismortis Strain BL01, Isolated from Artemisia lerchiana Web. Roots.</title>
        <authorList>
            <person name="Chebotar V.K."/>
            <person name="Gancheva M.S."/>
            <person name="Chizhevskaya E.P."/>
            <person name="Komarova O.V."/>
            <person name="Baganova M.E."/>
            <person name="Zaplatkin A.N."/>
            <person name="Pishchik V.N."/>
        </authorList>
    </citation>
    <scope>NUCLEOTIDE SEQUENCE</scope>
    <source>
        <strain evidence="13">BL01</strain>
    </source>
</reference>
<feature type="transmembrane region" description="Helical" evidence="12">
    <location>
        <begin position="302"/>
        <end position="325"/>
    </location>
</feature>
<feature type="transmembrane region" description="Helical" evidence="12">
    <location>
        <begin position="253"/>
        <end position="274"/>
    </location>
</feature>
<name>A0ABY4XZ26_BACVA</name>
<evidence type="ECO:0000256" key="10">
    <source>
        <dbReference type="ARBA" id="ARBA00023004"/>
    </source>
</evidence>
<dbReference type="Proteomes" id="UP001057348">
    <property type="component" value="Chromosome"/>
</dbReference>
<comment type="subcellular location">
    <subcellularLocation>
        <location evidence="1">Cell membrane</location>
        <topology evidence="1">Multi-pass membrane protein</topology>
    </subcellularLocation>
</comment>
<evidence type="ECO:0000256" key="3">
    <source>
        <dbReference type="ARBA" id="ARBA00022448"/>
    </source>
</evidence>
<keyword evidence="14" id="KW-1185">Reference proteome</keyword>
<evidence type="ECO:0000256" key="12">
    <source>
        <dbReference type="SAM" id="Phobius"/>
    </source>
</evidence>
<proteinExistence type="inferred from homology"/>
<keyword evidence="10" id="KW-0408">Iron</keyword>
<evidence type="ECO:0000256" key="11">
    <source>
        <dbReference type="ARBA" id="ARBA00023136"/>
    </source>
</evidence>
<evidence type="ECO:0000256" key="8">
    <source>
        <dbReference type="ARBA" id="ARBA00022982"/>
    </source>
</evidence>
<dbReference type="PIRSF" id="PIRSF000267">
    <property type="entry name" value="Cyt_oxidse_sub2"/>
    <property type="match status" value="1"/>
</dbReference>
<keyword evidence="5" id="KW-0349">Heme</keyword>
<feature type="transmembrane region" description="Helical" evidence="12">
    <location>
        <begin position="6"/>
        <end position="24"/>
    </location>
</feature>
<dbReference type="InterPro" id="IPR003317">
    <property type="entry name" value="Cyt-d_oxidase_su2"/>
</dbReference>